<comment type="caution">
    <text evidence="1">The sequence shown here is derived from an EMBL/GenBank/DDBJ whole genome shotgun (WGS) entry which is preliminary data.</text>
</comment>
<sequence length="67" mass="7779">MQLTDCPSSVLSFLKQKKQNLSDIPSKTDESRRPLWEEGWISNIPLETTIAEKLKSKTHRRVPEGLW</sequence>
<name>A0AAV4MTP6_CAEEX</name>
<reference evidence="1 2" key="1">
    <citation type="submission" date="2021-06" db="EMBL/GenBank/DDBJ databases">
        <title>Caerostris extrusa draft genome.</title>
        <authorList>
            <person name="Kono N."/>
            <person name="Arakawa K."/>
        </authorList>
    </citation>
    <scope>NUCLEOTIDE SEQUENCE [LARGE SCALE GENOMIC DNA]</scope>
</reference>
<accession>A0AAV4MTP6</accession>
<dbReference type="AlphaFoldDB" id="A0AAV4MTP6"/>
<evidence type="ECO:0000313" key="2">
    <source>
        <dbReference type="Proteomes" id="UP001054945"/>
    </source>
</evidence>
<gene>
    <name evidence="1" type="ORF">CEXT_501041</name>
</gene>
<keyword evidence="2" id="KW-1185">Reference proteome</keyword>
<evidence type="ECO:0000313" key="1">
    <source>
        <dbReference type="EMBL" id="GIX74264.1"/>
    </source>
</evidence>
<organism evidence="1 2">
    <name type="scientific">Caerostris extrusa</name>
    <name type="common">Bark spider</name>
    <name type="synonym">Caerostris bankana</name>
    <dbReference type="NCBI Taxonomy" id="172846"/>
    <lineage>
        <taxon>Eukaryota</taxon>
        <taxon>Metazoa</taxon>
        <taxon>Ecdysozoa</taxon>
        <taxon>Arthropoda</taxon>
        <taxon>Chelicerata</taxon>
        <taxon>Arachnida</taxon>
        <taxon>Araneae</taxon>
        <taxon>Araneomorphae</taxon>
        <taxon>Entelegynae</taxon>
        <taxon>Araneoidea</taxon>
        <taxon>Araneidae</taxon>
        <taxon>Caerostris</taxon>
    </lineage>
</organism>
<dbReference type="Proteomes" id="UP001054945">
    <property type="component" value="Unassembled WGS sequence"/>
</dbReference>
<dbReference type="EMBL" id="BPLR01020047">
    <property type="protein sequence ID" value="GIX74264.1"/>
    <property type="molecule type" value="Genomic_DNA"/>
</dbReference>
<proteinExistence type="predicted"/>
<protein>
    <submittedName>
        <fullName evidence="1">Uncharacterized protein</fullName>
    </submittedName>
</protein>